<protein>
    <submittedName>
        <fullName evidence="2">Uncharacterized protein</fullName>
    </submittedName>
</protein>
<proteinExistence type="predicted"/>
<comment type="caution">
    <text evidence="2">The sequence shown here is derived from an EMBL/GenBank/DDBJ whole genome shotgun (WGS) entry which is preliminary data.</text>
</comment>
<reference evidence="2" key="2">
    <citation type="submission" date="2022-01" db="EMBL/GenBank/DDBJ databases">
        <authorList>
            <person name="Yamashiro T."/>
            <person name="Shiraishi A."/>
            <person name="Satake H."/>
            <person name="Nakayama K."/>
        </authorList>
    </citation>
    <scope>NUCLEOTIDE SEQUENCE</scope>
</reference>
<feature type="compositionally biased region" description="Basic and acidic residues" evidence="1">
    <location>
        <begin position="760"/>
        <end position="770"/>
    </location>
</feature>
<name>A0ABQ5DD62_9ASTR</name>
<feature type="compositionally biased region" description="Polar residues" evidence="1">
    <location>
        <begin position="339"/>
        <end position="357"/>
    </location>
</feature>
<accession>A0ABQ5DD62</accession>
<dbReference type="Proteomes" id="UP001151760">
    <property type="component" value="Unassembled WGS sequence"/>
</dbReference>
<reference evidence="2" key="1">
    <citation type="journal article" date="2022" name="Int. J. Mol. Sci.">
        <title>Draft Genome of Tanacetum Coccineum: Genomic Comparison of Closely Related Tanacetum-Family Plants.</title>
        <authorList>
            <person name="Yamashiro T."/>
            <person name="Shiraishi A."/>
            <person name="Nakayama K."/>
            <person name="Satake H."/>
        </authorList>
    </citation>
    <scope>NUCLEOTIDE SEQUENCE</scope>
</reference>
<dbReference type="CDD" id="cd22249">
    <property type="entry name" value="UDM1_RNF168_RNF169-like"/>
    <property type="match status" value="1"/>
</dbReference>
<evidence type="ECO:0000313" key="2">
    <source>
        <dbReference type="EMBL" id="GJT36272.1"/>
    </source>
</evidence>
<organism evidence="2 3">
    <name type="scientific">Tanacetum coccineum</name>
    <dbReference type="NCBI Taxonomy" id="301880"/>
    <lineage>
        <taxon>Eukaryota</taxon>
        <taxon>Viridiplantae</taxon>
        <taxon>Streptophyta</taxon>
        <taxon>Embryophyta</taxon>
        <taxon>Tracheophyta</taxon>
        <taxon>Spermatophyta</taxon>
        <taxon>Magnoliopsida</taxon>
        <taxon>eudicotyledons</taxon>
        <taxon>Gunneridae</taxon>
        <taxon>Pentapetalae</taxon>
        <taxon>asterids</taxon>
        <taxon>campanulids</taxon>
        <taxon>Asterales</taxon>
        <taxon>Asteraceae</taxon>
        <taxon>Asteroideae</taxon>
        <taxon>Anthemideae</taxon>
        <taxon>Anthemidinae</taxon>
        <taxon>Tanacetum</taxon>
    </lineage>
</organism>
<sequence length="963" mass="110686">MDWKEKFFHPAGKVENVKPKHSETPVKRTVRYAEMYKSQRLRGNQRNWNGQKSNQLGCHFVLNNKACFICGCFDHLQYNCPNQQRKRMSGLKSFNTARPVNTVRSVNNTRPFSTTRPRAVNTARQFCKTLSWQIAEWLKNYVLFTDTECLVLSPDFKLPDENPDNFLGILEKEILGLHAKWCSERKNRTSLRLLEPLLADSKLPTLLGREVSMLASTNRVLIIKPHNKTPYELFRVKLLGVYNTRTKKVQENLHIGFLENKPYDRWEMVHKWCFDIDSQTHSMNYKDALYFDLHSQNTGDAEPRSATDNQIKDKDGSHDENDDTDTSNDDSSLKDDGTADQQVNTASPEVNTGSREVSTAFPEVNTATPEDLVGPSHSSEDIQVESFNNQDDQEVDLGNIPNSYAVPTTPKQEFTKITQLNIDWLAYIVSITLDLMIGSLMYLTVSRPDIMFAVCACARFQVSPKTSHLLAVKRIFRYLKSKPTLGLWFLRKQTVVATSTTEADYCGCLHVAVDLVLLDTKLTAGLGIFLQMVLMIGRFSVLGLKYWNAKSLMPKSLVFVKCHIDPILAEVYCIKQTEEGTQAITAMLISEGISSLPIEEILFEHDKTGVLQSTSDKTYILFKVSSLFYWKFFILTYSPLLSSKKNACSLLQHTRTYPTPTLTNKLFNNMRRPTKGYPRVITPLFATMLLQPQGESSTTYPSNISSSPYQSSEPSPSPTEPQQSQPLPSAEELLHHQEITYSRRSAARRKDKGKAIMIEPEAKKKSKKELEQERLSLAEAIRLQEQVDEEQRAQIARDEEIARQWRTRKTKELWEYTSKKSTGKRKKSLPKKRTKKQKVELDDEKEELKDYLDIVPREDVAVDIDSLSTKYPIVDWKAYILSKTFIYYKIFRGDGSSKNYKILSKMLEDFDRQDVVDLYRLVKERYSSSKPEGYDLMLWGDLYTLFEPDEESEIMGKIQHEYN</sequence>
<dbReference type="PANTHER" id="PTHR11439:SF509">
    <property type="entry name" value="RNA-DIRECTED DNA POLYMERASE"/>
    <property type="match status" value="1"/>
</dbReference>
<gene>
    <name evidence="2" type="ORF">Tco_0926691</name>
</gene>
<dbReference type="EMBL" id="BQNB010015123">
    <property type="protein sequence ID" value="GJT36272.1"/>
    <property type="molecule type" value="Genomic_DNA"/>
</dbReference>
<feature type="compositionally biased region" description="Low complexity" evidence="1">
    <location>
        <begin position="696"/>
        <end position="729"/>
    </location>
</feature>
<evidence type="ECO:0000313" key="3">
    <source>
        <dbReference type="Proteomes" id="UP001151760"/>
    </source>
</evidence>
<evidence type="ECO:0000256" key="1">
    <source>
        <dbReference type="SAM" id="MobiDB-lite"/>
    </source>
</evidence>
<keyword evidence="3" id="KW-1185">Reference proteome</keyword>
<feature type="region of interest" description="Disordered" evidence="1">
    <location>
        <begin position="297"/>
        <end position="380"/>
    </location>
</feature>
<feature type="compositionally biased region" description="Basic and acidic residues" evidence="1">
    <location>
        <begin position="301"/>
        <end position="319"/>
    </location>
</feature>
<feature type="region of interest" description="Disordered" evidence="1">
    <location>
        <begin position="696"/>
        <end position="770"/>
    </location>
</feature>
<dbReference type="PANTHER" id="PTHR11439">
    <property type="entry name" value="GAG-POL-RELATED RETROTRANSPOSON"/>
    <property type="match status" value="1"/>
</dbReference>